<keyword evidence="1" id="KW-0472">Membrane</keyword>
<evidence type="ECO:0000313" key="4">
    <source>
        <dbReference type="Proteomes" id="UP000282076"/>
    </source>
</evidence>
<evidence type="ECO:0000313" key="3">
    <source>
        <dbReference type="EMBL" id="RKP47351.1"/>
    </source>
</evidence>
<dbReference type="PANTHER" id="PTHR34094:SF1">
    <property type="entry name" value="PROTEIN FAM185A"/>
    <property type="match status" value="1"/>
</dbReference>
<evidence type="ECO:0000256" key="1">
    <source>
        <dbReference type="SAM" id="Phobius"/>
    </source>
</evidence>
<accession>A0A494XCK3</accession>
<organism evidence="3 4">
    <name type="scientific">Cohnella endophytica</name>
    <dbReference type="NCBI Taxonomy" id="2419778"/>
    <lineage>
        <taxon>Bacteria</taxon>
        <taxon>Bacillati</taxon>
        <taxon>Bacillota</taxon>
        <taxon>Bacilli</taxon>
        <taxon>Bacillales</taxon>
        <taxon>Paenibacillaceae</taxon>
        <taxon>Cohnella</taxon>
    </lineage>
</organism>
<reference evidence="3 4" key="1">
    <citation type="submission" date="2018-10" db="EMBL/GenBank/DDBJ databases">
        <title>Cohnella sp. M2MS4P-1, whole genome shotgun sequence.</title>
        <authorList>
            <person name="Tuo L."/>
        </authorList>
    </citation>
    <scope>NUCLEOTIDE SEQUENCE [LARGE SCALE GENOMIC DNA]</scope>
    <source>
        <strain evidence="3 4">M2MS4P-1</strain>
    </source>
</reference>
<dbReference type="Pfam" id="PF13349">
    <property type="entry name" value="DUF4097"/>
    <property type="match status" value="1"/>
</dbReference>
<feature type="transmembrane region" description="Helical" evidence="1">
    <location>
        <begin position="12"/>
        <end position="30"/>
    </location>
</feature>
<keyword evidence="4" id="KW-1185">Reference proteome</keyword>
<dbReference type="InterPro" id="IPR025164">
    <property type="entry name" value="Toastrack_DUF4097"/>
</dbReference>
<name>A0A494XCK3_9BACL</name>
<dbReference type="PANTHER" id="PTHR34094">
    <property type="match status" value="1"/>
</dbReference>
<comment type="caution">
    <text evidence="3">The sequence shown here is derived from an EMBL/GenBank/DDBJ whole genome shotgun (WGS) entry which is preliminary data.</text>
</comment>
<sequence>MERKTVTMRKFWYFTAFCLVIIGVAGALTYDWKSKENLPEFEKQWSFSASELRNLEIVSDYNVAVTFTKSEDGRNSIRLNGQGTEKMIENTKATEIADGKLKLDLTRMPKKYINFFDFDFGSAKEQLVISVTDASLLDSLRIKLDSGNITVTDAALETISEAKLTTDSGNITLTRFKSEKLIVGVDSGNITGNEVAADIKASTDSGNIKLDKVTGPTRLSVDSGNIRLTKQDNASSDLSTDSGNVYVQVPASFAGSYDLRTDSGSVHAPESKRTTMDYIKIRTDSGNIRVEEGPQ</sequence>
<dbReference type="AlphaFoldDB" id="A0A494XCK3"/>
<feature type="domain" description="DUF4097" evidence="2">
    <location>
        <begin position="54"/>
        <end position="290"/>
    </location>
</feature>
<gene>
    <name evidence="3" type="ORF">D7Z26_23945</name>
</gene>
<dbReference type="Proteomes" id="UP000282076">
    <property type="component" value="Unassembled WGS sequence"/>
</dbReference>
<evidence type="ECO:0000259" key="2">
    <source>
        <dbReference type="Pfam" id="PF13349"/>
    </source>
</evidence>
<protein>
    <recommendedName>
        <fullName evidence="2">DUF4097 domain-containing protein</fullName>
    </recommendedName>
</protein>
<proteinExistence type="predicted"/>
<dbReference type="EMBL" id="RBZM01000011">
    <property type="protein sequence ID" value="RKP47351.1"/>
    <property type="molecule type" value="Genomic_DNA"/>
</dbReference>
<keyword evidence="1" id="KW-1133">Transmembrane helix</keyword>
<keyword evidence="1" id="KW-0812">Transmembrane</keyword>